<evidence type="ECO:0000256" key="2">
    <source>
        <dbReference type="ARBA" id="ARBA00022801"/>
    </source>
</evidence>
<evidence type="ECO:0000313" key="6">
    <source>
        <dbReference type="Proteomes" id="UP000244978"/>
    </source>
</evidence>
<gene>
    <name evidence="5" type="ORF">DF220_02465</name>
</gene>
<evidence type="ECO:0000259" key="4">
    <source>
        <dbReference type="Pfam" id="PF20434"/>
    </source>
</evidence>
<dbReference type="GO" id="GO:0016787">
    <property type="term" value="F:hydrolase activity"/>
    <property type="evidence" value="ECO:0007669"/>
    <property type="project" value="UniProtKB-KW"/>
</dbReference>
<comment type="similarity">
    <text evidence="1">Belongs to the 'GDXG' lipolytic enzyme family.</text>
</comment>
<dbReference type="EMBL" id="QEEX01000001">
    <property type="protein sequence ID" value="PWB96820.1"/>
    <property type="molecule type" value="Genomic_DNA"/>
</dbReference>
<dbReference type="InterPro" id="IPR029058">
    <property type="entry name" value="AB_hydrolase_fold"/>
</dbReference>
<feature type="domain" description="BD-FAE-like" evidence="4">
    <location>
        <begin position="86"/>
        <end position="292"/>
    </location>
</feature>
<name>A0A2U1SYW5_9MICO</name>
<organism evidence="5 6">
    <name type="scientific">Homoserinimonas hongtaonis</name>
    <dbReference type="NCBI Taxonomy" id="2079791"/>
    <lineage>
        <taxon>Bacteria</taxon>
        <taxon>Bacillati</taxon>
        <taxon>Actinomycetota</taxon>
        <taxon>Actinomycetes</taxon>
        <taxon>Micrococcales</taxon>
        <taxon>Microbacteriaceae</taxon>
        <taxon>Homoserinimonas</taxon>
    </lineage>
</organism>
<dbReference type="PROSITE" id="PS01174">
    <property type="entry name" value="LIPASE_GDXG_SER"/>
    <property type="match status" value="1"/>
</dbReference>
<accession>A0A2U1SYW5</accession>
<dbReference type="InterPro" id="IPR049492">
    <property type="entry name" value="BD-FAE-like_dom"/>
</dbReference>
<dbReference type="InterPro" id="IPR050300">
    <property type="entry name" value="GDXG_lipolytic_enzyme"/>
</dbReference>
<keyword evidence="6" id="KW-1185">Reference proteome</keyword>
<protein>
    <submittedName>
        <fullName evidence="5">Esterase</fullName>
    </submittedName>
</protein>
<comment type="caution">
    <text evidence="5">The sequence shown here is derived from an EMBL/GenBank/DDBJ whole genome shotgun (WGS) entry which is preliminary data.</text>
</comment>
<reference evidence="6" key="1">
    <citation type="submission" date="2018-04" db="EMBL/GenBank/DDBJ databases">
        <authorList>
            <person name="Liu S."/>
            <person name="Wang Z."/>
            <person name="Li J."/>
        </authorList>
    </citation>
    <scope>NUCLEOTIDE SEQUENCE [LARGE SCALE GENOMIC DNA]</scope>
    <source>
        <strain evidence="6">S1194</strain>
    </source>
</reference>
<evidence type="ECO:0000256" key="3">
    <source>
        <dbReference type="PROSITE-ProRule" id="PRU10038"/>
    </source>
</evidence>
<dbReference type="AlphaFoldDB" id="A0A2U1SYW5"/>
<evidence type="ECO:0000313" key="5">
    <source>
        <dbReference type="EMBL" id="PWB96820.1"/>
    </source>
</evidence>
<keyword evidence="2" id="KW-0378">Hydrolase</keyword>
<dbReference type="Pfam" id="PF20434">
    <property type="entry name" value="BD-FAE"/>
    <property type="match status" value="1"/>
</dbReference>
<dbReference type="SUPFAM" id="SSF53474">
    <property type="entry name" value="alpha/beta-Hydrolases"/>
    <property type="match status" value="1"/>
</dbReference>
<evidence type="ECO:0000256" key="1">
    <source>
        <dbReference type="ARBA" id="ARBA00010515"/>
    </source>
</evidence>
<dbReference type="RefSeq" id="WP_108996886.1">
    <property type="nucleotide sequence ID" value="NZ_QEEX01000001.1"/>
</dbReference>
<dbReference type="PANTHER" id="PTHR48081">
    <property type="entry name" value="AB HYDROLASE SUPERFAMILY PROTEIN C4A8.06C"/>
    <property type="match status" value="1"/>
</dbReference>
<sequence length="343" mass="36832">MSDVKALRRAQWTRGQKVILAVAAGVVAITLVSAISPWPSAMLIRWVFTMGAEATVDEMEPFVPESGISEQLDLSYGDEGASTTFDVFTPNEGTDPLPTIVWIHGGAWISGSKADVAPYLRILASHGYTAVGLNYGYGPEVEYPVAVTQLNDALSHLLDNAQGLRIDPDRIILAGDSAGAQLASQLAVLTTRSDYADLMGLTPALTTDQLDAIILNCGVFDIPAMGALNGITAWGMKASLWAYTGTRDWSSTYASLTMSSIDFVDESFPTTYISGGNGDGLTWTQSVPMANQLKQAGVDVTTLFWEASHEPALPHEYQFNLETDEAQEALEATLDFLAKVARD</sequence>
<dbReference type="Proteomes" id="UP000244978">
    <property type="component" value="Unassembled WGS sequence"/>
</dbReference>
<feature type="active site" evidence="3">
    <location>
        <position position="177"/>
    </location>
</feature>
<dbReference type="InterPro" id="IPR033140">
    <property type="entry name" value="Lipase_GDXG_put_SER_AS"/>
</dbReference>
<proteinExistence type="inferred from homology"/>
<dbReference type="Gene3D" id="3.40.50.1820">
    <property type="entry name" value="alpha/beta hydrolase"/>
    <property type="match status" value="1"/>
</dbReference>